<accession>A0A2C6K6F7</accession>
<dbReference type="InterPro" id="IPR041577">
    <property type="entry name" value="RT_RNaseH_2"/>
</dbReference>
<protein>
    <recommendedName>
        <fullName evidence="1">Reverse transcriptase/retrotransposon-derived protein RNase H-like domain-containing protein</fullName>
    </recommendedName>
</protein>
<feature type="non-terminal residue" evidence="2">
    <location>
        <position position="99"/>
    </location>
</feature>
<dbReference type="Pfam" id="PF17919">
    <property type="entry name" value="RT_RNaseH_2"/>
    <property type="match status" value="1"/>
</dbReference>
<evidence type="ECO:0000313" key="3">
    <source>
        <dbReference type="Proteomes" id="UP000221165"/>
    </source>
</evidence>
<proteinExistence type="predicted"/>
<keyword evidence="3" id="KW-1185">Reference proteome</keyword>
<evidence type="ECO:0000259" key="1">
    <source>
        <dbReference type="Pfam" id="PF17919"/>
    </source>
</evidence>
<dbReference type="InterPro" id="IPR043502">
    <property type="entry name" value="DNA/RNA_pol_sf"/>
</dbReference>
<dbReference type="OrthoDB" id="2013610at2759"/>
<feature type="domain" description="Reverse transcriptase/retrotransposon-derived protein RNase H-like" evidence="1">
    <location>
        <begin position="2"/>
        <end position="90"/>
    </location>
</feature>
<dbReference type="InterPro" id="IPR051320">
    <property type="entry name" value="Viral_Replic_Matur_Polypro"/>
</dbReference>
<reference evidence="2 3" key="1">
    <citation type="journal article" date="2017" name="Int. J. Parasitol.">
        <title>The genome of the protozoan parasite Cystoisospora suis and a reverse vaccinology approach to identify vaccine candidates.</title>
        <authorList>
            <person name="Palmieri N."/>
            <person name="Shrestha A."/>
            <person name="Ruttkowski B."/>
            <person name="Beck T."/>
            <person name="Vogl C."/>
            <person name="Tomley F."/>
            <person name="Blake D.P."/>
            <person name="Joachim A."/>
        </authorList>
    </citation>
    <scope>NUCLEOTIDE SEQUENCE [LARGE SCALE GENOMIC DNA]</scope>
    <source>
        <strain evidence="2 3">Wien I</strain>
    </source>
</reference>
<dbReference type="EMBL" id="MIGC01005157">
    <property type="protein sequence ID" value="PHJ17230.1"/>
    <property type="molecule type" value="Genomic_DNA"/>
</dbReference>
<sequence>SQAVVRLKEALINAASLRIFDPDKSIVIKTDASKYAIGAVMEQEGVPVAFESRKMGEREKYMPAYESELLAIVHALTKWKSMIGTRTVTIETDHATLSR</sequence>
<comment type="caution">
    <text evidence="2">The sequence shown here is derived from an EMBL/GenBank/DDBJ whole genome shotgun (WGS) entry which is preliminary data.</text>
</comment>
<dbReference type="AlphaFoldDB" id="A0A2C6K6F7"/>
<gene>
    <name evidence="2" type="ORF">CSUI_008950</name>
</gene>
<dbReference type="Proteomes" id="UP000221165">
    <property type="component" value="Unassembled WGS sequence"/>
</dbReference>
<dbReference type="RefSeq" id="XP_067918955.1">
    <property type="nucleotide sequence ID" value="XM_068069069.1"/>
</dbReference>
<feature type="non-terminal residue" evidence="2">
    <location>
        <position position="1"/>
    </location>
</feature>
<dbReference type="GeneID" id="94432280"/>
<dbReference type="SUPFAM" id="SSF56672">
    <property type="entry name" value="DNA/RNA polymerases"/>
    <property type="match status" value="1"/>
</dbReference>
<name>A0A2C6K6F7_9APIC</name>
<evidence type="ECO:0000313" key="2">
    <source>
        <dbReference type="EMBL" id="PHJ17230.1"/>
    </source>
</evidence>
<dbReference type="PANTHER" id="PTHR33064:SF37">
    <property type="entry name" value="RIBONUCLEASE H"/>
    <property type="match status" value="1"/>
</dbReference>
<organism evidence="2 3">
    <name type="scientific">Cystoisospora suis</name>
    <dbReference type="NCBI Taxonomy" id="483139"/>
    <lineage>
        <taxon>Eukaryota</taxon>
        <taxon>Sar</taxon>
        <taxon>Alveolata</taxon>
        <taxon>Apicomplexa</taxon>
        <taxon>Conoidasida</taxon>
        <taxon>Coccidia</taxon>
        <taxon>Eucoccidiorida</taxon>
        <taxon>Eimeriorina</taxon>
        <taxon>Sarcocystidae</taxon>
        <taxon>Cystoisospora</taxon>
    </lineage>
</organism>
<dbReference type="VEuPathDB" id="ToxoDB:CSUI_008950"/>
<dbReference type="PANTHER" id="PTHR33064">
    <property type="entry name" value="POL PROTEIN"/>
    <property type="match status" value="1"/>
</dbReference>